<dbReference type="RefSeq" id="WP_109094402.1">
    <property type="nucleotide sequence ID" value="NZ_QETB01000006.1"/>
</dbReference>
<dbReference type="OrthoDB" id="9809524at2"/>
<dbReference type="InterPro" id="IPR038390">
    <property type="entry name" value="Metal_Tscrpt_repr_sf"/>
</dbReference>
<protein>
    <submittedName>
        <fullName evidence="3">Transcriptional regulator</fullName>
    </submittedName>
</protein>
<dbReference type="PANTHER" id="PTHR33677">
    <property type="entry name" value="TRANSCRIPTIONAL REPRESSOR FRMR-RELATED"/>
    <property type="match status" value="1"/>
</dbReference>
<comment type="similarity">
    <text evidence="1">Belongs to the CsoR family.</text>
</comment>
<evidence type="ECO:0000256" key="2">
    <source>
        <dbReference type="ARBA" id="ARBA00023008"/>
    </source>
</evidence>
<organism evidence="3 4">
    <name type="scientific">Ancrocorticia populi</name>
    <dbReference type="NCBI Taxonomy" id="2175228"/>
    <lineage>
        <taxon>Bacteria</taxon>
        <taxon>Bacillati</taxon>
        <taxon>Actinomycetota</taxon>
        <taxon>Actinomycetes</taxon>
        <taxon>Actinomycetales</taxon>
        <taxon>Actinomycetaceae</taxon>
        <taxon>Ancrocorticia</taxon>
    </lineage>
</organism>
<comment type="caution">
    <text evidence="3">The sequence shown here is derived from an EMBL/GenBank/DDBJ whole genome shotgun (WGS) entry which is preliminary data.</text>
</comment>
<reference evidence="4" key="1">
    <citation type="submission" date="2018-05" db="EMBL/GenBank/DDBJ databases">
        <authorList>
            <person name="Li Y."/>
        </authorList>
    </citation>
    <scope>NUCLEOTIDE SEQUENCE [LARGE SCALE GENOMIC DNA]</scope>
    <source>
        <strain evidence="4">sk1b4</strain>
    </source>
</reference>
<evidence type="ECO:0000313" key="3">
    <source>
        <dbReference type="EMBL" id="PWF24506.1"/>
    </source>
</evidence>
<gene>
    <name evidence="3" type="ORF">DD236_10740</name>
</gene>
<dbReference type="GO" id="GO:0003677">
    <property type="term" value="F:DNA binding"/>
    <property type="evidence" value="ECO:0007669"/>
    <property type="project" value="InterPro"/>
</dbReference>
<dbReference type="PANTHER" id="PTHR33677:SF5">
    <property type="entry name" value="TRANSCRIPTIONAL REPRESSOR FRMR"/>
    <property type="match status" value="1"/>
</dbReference>
<proteinExistence type="inferred from homology"/>
<keyword evidence="4" id="KW-1185">Reference proteome</keyword>
<dbReference type="Proteomes" id="UP000245283">
    <property type="component" value="Unassembled WGS sequence"/>
</dbReference>
<dbReference type="GO" id="GO:0046872">
    <property type="term" value="F:metal ion binding"/>
    <property type="evidence" value="ECO:0007669"/>
    <property type="project" value="InterPro"/>
</dbReference>
<dbReference type="GO" id="GO:0045892">
    <property type="term" value="P:negative regulation of DNA-templated transcription"/>
    <property type="evidence" value="ECO:0007669"/>
    <property type="project" value="UniProtKB-ARBA"/>
</dbReference>
<dbReference type="InterPro" id="IPR003735">
    <property type="entry name" value="Metal_Tscrpt_repr"/>
</dbReference>
<accession>A0A2V1JZX8</accession>
<dbReference type="AlphaFoldDB" id="A0A2V1JZX8"/>
<dbReference type="Gene3D" id="1.20.58.1000">
    <property type="entry name" value="Metal-sensitive repressor, helix protomer"/>
    <property type="match status" value="1"/>
</dbReference>
<name>A0A2V1JZX8_9ACTO</name>
<dbReference type="Pfam" id="PF02583">
    <property type="entry name" value="Trns_repr_metal"/>
    <property type="match status" value="1"/>
</dbReference>
<sequence>MEEAIGIQHDPEATRKIVNRLKRANGQLTGVIRLIDEGGNCRDVVQQIAAISKAVDRAGYLVIATAMRECVLSEDDSAESQKELEKIFLSLA</sequence>
<dbReference type="EMBL" id="QETB01000006">
    <property type="protein sequence ID" value="PWF24506.1"/>
    <property type="molecule type" value="Genomic_DNA"/>
</dbReference>
<evidence type="ECO:0000256" key="1">
    <source>
        <dbReference type="ARBA" id="ARBA00005428"/>
    </source>
</evidence>
<dbReference type="CDD" id="cd10148">
    <property type="entry name" value="CsoR-like_DUF156"/>
    <property type="match status" value="1"/>
</dbReference>
<evidence type="ECO:0000313" key="4">
    <source>
        <dbReference type="Proteomes" id="UP000245283"/>
    </source>
</evidence>
<keyword evidence="2" id="KW-0186">Copper</keyword>